<dbReference type="Gene3D" id="1.10.3060.10">
    <property type="entry name" value="Helical scaffold and wing domains of SecA"/>
    <property type="match status" value="1"/>
</dbReference>
<evidence type="ECO:0000256" key="7">
    <source>
        <dbReference type="ARBA" id="ARBA00022967"/>
    </source>
</evidence>
<evidence type="ECO:0000256" key="6">
    <source>
        <dbReference type="ARBA" id="ARBA00022927"/>
    </source>
</evidence>
<dbReference type="PROSITE" id="PS51196">
    <property type="entry name" value="SECA_MOTOR_DEAD"/>
    <property type="match status" value="1"/>
</dbReference>
<dbReference type="InterPro" id="IPR011115">
    <property type="entry name" value="SecA_DEAD"/>
</dbReference>
<evidence type="ECO:0000256" key="8">
    <source>
        <dbReference type="ARBA" id="ARBA00023010"/>
    </source>
</evidence>
<keyword evidence="9" id="KW-0472">Membrane</keyword>
<dbReference type="InterPro" id="IPR027417">
    <property type="entry name" value="P-loop_NTPase"/>
</dbReference>
<dbReference type="Gene3D" id="3.90.1440.10">
    <property type="entry name" value="SecA, preprotein cross-linking domain"/>
    <property type="match status" value="1"/>
</dbReference>
<keyword evidence="14" id="KW-1185">Reference proteome</keyword>
<evidence type="ECO:0000259" key="12">
    <source>
        <dbReference type="PROSITE" id="PS51196"/>
    </source>
</evidence>
<dbReference type="SMART" id="SM00957">
    <property type="entry name" value="SecA_DEAD"/>
    <property type="match status" value="1"/>
</dbReference>
<dbReference type="EMBL" id="CAJNNV010030064">
    <property type="protein sequence ID" value="CAE8631221.1"/>
    <property type="molecule type" value="Genomic_DNA"/>
</dbReference>
<keyword evidence="3 10" id="KW-0813">Transport</keyword>
<dbReference type="GO" id="GO:0017038">
    <property type="term" value="P:protein import"/>
    <property type="evidence" value="ECO:0007669"/>
    <property type="project" value="InterPro"/>
</dbReference>
<evidence type="ECO:0000256" key="4">
    <source>
        <dbReference type="ARBA" id="ARBA00022741"/>
    </source>
</evidence>
<keyword evidence="6 10" id="KW-0653">Protein transport</keyword>
<dbReference type="GO" id="GO:0005524">
    <property type="term" value="F:ATP binding"/>
    <property type="evidence" value="ECO:0007669"/>
    <property type="project" value="UniProtKB-KW"/>
</dbReference>
<sequence length="1069" mass="115856">MSASVRGGALPRCPGPVVFGSGPSLWASTPSRPLRPPPACDAGSQAGLTGASQAVAAAAAVAVAQAACGRRSYLRRGQVARKFFGGLADLGLGEPCEITRRRLTPLVEKINALGSDLQALGDSGLLEAAADLRRRAKAGEDLDALLPEAFALVREASARTLGLRHFDVQLMGGIVMHQGGVAEMATGEGKTLAAILPAFLNALSGQGVHIVTTNDYLARRDAEWVGQPLRFLGLSVGVVQASMSPVQRQVSYACDVTYVTNVELGFDYLRDQMAKTQSEMRLRQEEPFHCAIVDEADSVLIDEGRTPLVVSAQAEKPSPKYAAALQVADLLKRTSDYTLEEKQRLCTLTEAGSMQAAAALGIDDLFNPQDPWAPFVVNAVNAKEFHLRDRQYLVRDGKVISVDEFTGRPMDNRRYGAGLHQAIEAKEGVEIQPEAITLATISYQNLFRLFGKLCGMTGTAATEARELEKIYGLKVCVVPTNRPCLRLDDNDQVYSTDAAKWQAVATEVRSAYLVGRPVLVGTTSVENSETLAVLLDSQKVPYRLLNAKPENAAAEAEIIAAGGRKGAVTIATNMAGRGTDIVLGGDSKVMAQAVISASFKEAPSEDVSHELRLLSQEALNAWGGEGSASEILALCFSEAPAWPSCAQHAAALQQLRQAYENILGGLRGSCELERQQVAALGGLYVLGTERHEARRVDRQLRGRAGRQGDPGGSCFYLSLSDNVFRVFGGDTIQALVGMDGPADVPLASPLLSGALDEAQKQVESYFFGIRKEVYKFDLVLDQQRQVIYALRRRALLDDDEGVSASLRAWCEESMTELVQELVQPGQALDSWPWPRLAQKTSAWFTGTLAVTPEQLRQAASAGGQQGADDLAAWLRTEGLLALEIKEAAIDADAPGLRHAVRRQLLLMQVDKFWRRHLENMDFLKQSAKLRSYGQREPLVEYKLEGYKAFMGMMGRIRRNTVYSLFTFMPRPLRPVSEERLAALCESVAAEVPAALPEVDVKLRSSALGRVSEHLRLQGSLAPQGLVSQLLEEAGLPGSRAAQLRWLHACDELQLLEDEFAQAVYVGLRV</sequence>
<dbReference type="Pfam" id="PF07517">
    <property type="entry name" value="SecA_DEAD"/>
    <property type="match status" value="1"/>
</dbReference>
<evidence type="ECO:0000256" key="10">
    <source>
        <dbReference type="RuleBase" id="RU003874"/>
    </source>
</evidence>
<evidence type="ECO:0000313" key="13">
    <source>
        <dbReference type="EMBL" id="CAE8631221.1"/>
    </source>
</evidence>
<dbReference type="InterPro" id="IPR014018">
    <property type="entry name" value="SecA_motor_DEAD"/>
</dbReference>
<dbReference type="OMA" id="SHTIGME"/>
<dbReference type="FunFam" id="3.90.1440.10:FF:000003">
    <property type="entry name" value="Preprotein translocase SecA subunit"/>
    <property type="match status" value="1"/>
</dbReference>
<dbReference type="InterPro" id="IPR014001">
    <property type="entry name" value="Helicase_ATP-bd"/>
</dbReference>
<dbReference type="GO" id="GO:0016020">
    <property type="term" value="C:membrane"/>
    <property type="evidence" value="ECO:0007669"/>
    <property type="project" value="UniProtKB-SubCell"/>
</dbReference>
<dbReference type="SUPFAM" id="SSF52540">
    <property type="entry name" value="P-loop containing nucleoside triphosphate hydrolases"/>
    <property type="match status" value="2"/>
</dbReference>
<name>A0A813H0M0_POLGL</name>
<dbReference type="Pfam" id="PF21090">
    <property type="entry name" value="P-loop_SecA"/>
    <property type="match status" value="1"/>
</dbReference>
<evidence type="ECO:0000313" key="14">
    <source>
        <dbReference type="Proteomes" id="UP000654075"/>
    </source>
</evidence>
<dbReference type="NCBIfam" id="TIGR00963">
    <property type="entry name" value="secA"/>
    <property type="match status" value="1"/>
</dbReference>
<comment type="subcellular location">
    <subcellularLocation>
        <location evidence="1">Membrane</location>
        <topology evidence="1">Peripheral membrane protein</topology>
    </subcellularLocation>
</comment>
<dbReference type="InterPro" id="IPR011116">
    <property type="entry name" value="SecA_Wing/Scaffold"/>
</dbReference>
<dbReference type="OrthoDB" id="436520at2759"/>
<dbReference type="Pfam" id="PF01043">
    <property type="entry name" value="SecA_PP_bind"/>
    <property type="match status" value="1"/>
</dbReference>
<dbReference type="InterPro" id="IPR044722">
    <property type="entry name" value="SecA_SF2_C"/>
</dbReference>
<dbReference type="CDD" id="cd18803">
    <property type="entry name" value="SF2_C_secA"/>
    <property type="match status" value="1"/>
</dbReference>
<evidence type="ECO:0000256" key="2">
    <source>
        <dbReference type="ARBA" id="ARBA00007650"/>
    </source>
</evidence>
<dbReference type="InterPro" id="IPR036670">
    <property type="entry name" value="SecA_X-link_sf"/>
</dbReference>
<dbReference type="AlphaFoldDB" id="A0A813H0M0"/>
<comment type="similarity">
    <text evidence="2 10">Belongs to the SecA family.</text>
</comment>
<protein>
    <recommendedName>
        <fullName evidence="10">Protein translocase subunit SecA</fullName>
    </recommendedName>
</protein>
<dbReference type="InterPro" id="IPR020937">
    <property type="entry name" value="SecA_CS"/>
</dbReference>
<dbReference type="PANTHER" id="PTHR30612">
    <property type="entry name" value="SECA INNER MEMBRANE COMPONENT OF SEC PROTEIN SECRETION SYSTEM"/>
    <property type="match status" value="1"/>
</dbReference>
<evidence type="ECO:0000256" key="3">
    <source>
        <dbReference type="ARBA" id="ARBA00022448"/>
    </source>
</evidence>
<evidence type="ECO:0000259" key="11">
    <source>
        <dbReference type="PROSITE" id="PS51192"/>
    </source>
</evidence>
<dbReference type="PRINTS" id="PR00906">
    <property type="entry name" value="SECA"/>
</dbReference>
<dbReference type="InterPro" id="IPR000185">
    <property type="entry name" value="SecA"/>
</dbReference>
<keyword evidence="7" id="KW-1278">Translocase</keyword>
<keyword evidence="5 10" id="KW-0067">ATP-binding</keyword>
<dbReference type="InterPro" id="IPR011130">
    <property type="entry name" value="SecA_preprotein_X-link_dom"/>
</dbReference>
<keyword evidence="4 10" id="KW-0547">Nucleotide-binding</keyword>
<comment type="caution">
    <text evidence="13">The sequence shown here is derived from an EMBL/GenBank/DDBJ whole genome shotgun (WGS) entry which is preliminary data.</text>
</comment>
<dbReference type="Proteomes" id="UP000654075">
    <property type="component" value="Unassembled WGS sequence"/>
</dbReference>
<evidence type="ECO:0000256" key="5">
    <source>
        <dbReference type="ARBA" id="ARBA00022840"/>
    </source>
</evidence>
<reference evidence="13" key="1">
    <citation type="submission" date="2021-02" db="EMBL/GenBank/DDBJ databases">
        <authorList>
            <person name="Dougan E. K."/>
            <person name="Rhodes N."/>
            <person name="Thang M."/>
            <person name="Chan C."/>
        </authorList>
    </citation>
    <scope>NUCLEOTIDE SEQUENCE</scope>
</reference>
<dbReference type="SUPFAM" id="SSF81767">
    <property type="entry name" value="Pre-protein crosslinking domain of SecA"/>
    <property type="match status" value="1"/>
</dbReference>
<dbReference type="GO" id="GO:0006886">
    <property type="term" value="P:intracellular protein transport"/>
    <property type="evidence" value="ECO:0007669"/>
    <property type="project" value="InterPro"/>
</dbReference>
<dbReference type="SMART" id="SM00958">
    <property type="entry name" value="SecA_PP_bind"/>
    <property type="match status" value="1"/>
</dbReference>
<evidence type="ECO:0000256" key="1">
    <source>
        <dbReference type="ARBA" id="ARBA00004170"/>
    </source>
</evidence>
<accession>A0A813H0M0</accession>
<keyword evidence="8 10" id="KW-0811">Translocation</keyword>
<organism evidence="13 14">
    <name type="scientific">Polarella glacialis</name>
    <name type="common">Dinoflagellate</name>
    <dbReference type="NCBI Taxonomy" id="89957"/>
    <lineage>
        <taxon>Eukaryota</taxon>
        <taxon>Sar</taxon>
        <taxon>Alveolata</taxon>
        <taxon>Dinophyceae</taxon>
        <taxon>Suessiales</taxon>
        <taxon>Suessiaceae</taxon>
        <taxon>Polarella</taxon>
    </lineage>
</organism>
<gene>
    <name evidence="13" type="ORF">PGLA1383_LOCUS47352</name>
</gene>
<dbReference type="PANTHER" id="PTHR30612:SF0">
    <property type="entry name" value="CHLOROPLAST PROTEIN-TRANSPORTING ATPASE"/>
    <property type="match status" value="1"/>
</dbReference>
<dbReference type="GO" id="GO:0006605">
    <property type="term" value="P:protein targeting"/>
    <property type="evidence" value="ECO:0007669"/>
    <property type="project" value="InterPro"/>
</dbReference>
<dbReference type="PROSITE" id="PS51192">
    <property type="entry name" value="HELICASE_ATP_BIND_1"/>
    <property type="match status" value="1"/>
</dbReference>
<proteinExistence type="inferred from homology"/>
<dbReference type="NCBIfam" id="NF009538">
    <property type="entry name" value="PRK12904.1"/>
    <property type="match status" value="1"/>
</dbReference>
<dbReference type="Pfam" id="PF07516">
    <property type="entry name" value="SecA_SW"/>
    <property type="match status" value="1"/>
</dbReference>
<dbReference type="InterPro" id="IPR036266">
    <property type="entry name" value="SecA_Wing/Scaffold_sf"/>
</dbReference>
<evidence type="ECO:0000256" key="9">
    <source>
        <dbReference type="ARBA" id="ARBA00023136"/>
    </source>
</evidence>
<dbReference type="CDD" id="cd17928">
    <property type="entry name" value="DEXDc_SecA"/>
    <property type="match status" value="1"/>
</dbReference>
<dbReference type="HAMAP" id="MF_01382">
    <property type="entry name" value="SecA"/>
    <property type="match status" value="1"/>
</dbReference>
<feature type="domain" description="Helicase ATP-binding" evidence="11">
    <location>
        <begin position="171"/>
        <end position="332"/>
    </location>
</feature>
<dbReference type="PROSITE" id="PS01312">
    <property type="entry name" value="SECA"/>
    <property type="match status" value="1"/>
</dbReference>
<dbReference type="Gene3D" id="3.40.50.300">
    <property type="entry name" value="P-loop containing nucleotide triphosphate hydrolases"/>
    <property type="match status" value="2"/>
</dbReference>
<feature type="domain" description="SecA family profile" evidence="12">
    <location>
        <begin position="85"/>
        <end position="748"/>
    </location>
</feature>
<dbReference type="SUPFAM" id="SSF81886">
    <property type="entry name" value="Helical scaffold and wing domains of SecA"/>
    <property type="match status" value="1"/>
</dbReference>